<gene>
    <name evidence="1" type="ORF">XENTR_v900294521mg</name>
</gene>
<dbReference type="AlphaFoldDB" id="A0A1B8Y8F3"/>
<dbReference type="EMBL" id="KV460384">
    <property type="protein sequence ID" value="OCA19243.1"/>
    <property type="molecule type" value="Genomic_DNA"/>
</dbReference>
<reference evidence="1" key="3">
    <citation type="submission" date="2016-05" db="EMBL/GenBank/DDBJ databases">
        <title>WGS assembly of Xenopus tropicalis.</title>
        <authorList>
            <person name="Sessions A."/>
            <person name="Jenkins J."/>
            <person name="Mitros T."/>
            <person name="Lyons J.T."/>
            <person name="Dichmann D.S."/>
            <person name="Robert J."/>
            <person name="Harland R.M."/>
            <person name="Rokhsar D.S."/>
        </authorList>
    </citation>
    <scope>NUCLEOTIDE SEQUENCE</scope>
    <source>
        <strain evidence="1">Nigerian</strain>
    </source>
</reference>
<evidence type="ECO:0000313" key="1">
    <source>
        <dbReference type="EMBL" id="OCA19243.1"/>
    </source>
</evidence>
<reference evidence="1" key="1">
    <citation type="submission" date="2009-11" db="EMBL/GenBank/DDBJ databases">
        <authorList>
            <consortium name="US DOE Joint Genome Institute (JGI-PGF)"/>
            <person name="Ottilar R."/>
            <person name="Schmutz J."/>
            <person name="Salamov A."/>
            <person name="Cheng J.F."/>
            <person name="Lucas S."/>
            <person name="Pitluck S."/>
            <person name="Gundlach H."/>
            <person name="Guo Y."/>
            <person name="Haberer G."/>
            <person name="Nasrallah J."/>
            <person name="Mayer K.F.X."/>
            <person name="van de Peer Y."/>
            <person name="Weigel D."/>
            <person name="Grigoriev I.V."/>
        </authorList>
    </citation>
    <scope>NUCLEOTIDE SEQUENCE</scope>
    <source>
        <strain evidence="1">Nigerian</strain>
    </source>
</reference>
<sequence length="40" mass="4812">MAKIQIPQGNNCRNHKRHRSYLQKGYDGHGLRQKFIILYQ</sequence>
<proteinExistence type="predicted"/>
<protein>
    <submittedName>
        <fullName evidence="1">Uncharacterized protein</fullName>
    </submittedName>
</protein>
<feature type="non-terminal residue" evidence="1">
    <location>
        <position position="40"/>
    </location>
</feature>
<reference evidence="1" key="2">
    <citation type="journal article" date="2010" name="Science">
        <title>The genome of the Western clawed frog Xenopus tropicalis.</title>
        <authorList>
            <person name="Hellsten U."/>
            <person name="Harland R.M."/>
            <person name="Gilchrist M.J."/>
            <person name="Hendrix D."/>
            <person name="Jurka J."/>
            <person name="Kapitonov V."/>
            <person name="Ovcharenko I."/>
            <person name="Putnam N.H."/>
            <person name="Shu S."/>
            <person name="Taher L."/>
            <person name="Blitz I.L."/>
            <person name="Blumberg B."/>
            <person name="Dichmann D.S."/>
            <person name="Dubchak I."/>
            <person name="Amaya E."/>
            <person name="Detter J.C."/>
            <person name="Fletcher R."/>
            <person name="Gerhard D.S."/>
            <person name="Goodstein D."/>
            <person name="Graves T."/>
            <person name="Grigoriev I.V."/>
            <person name="Grimwood J."/>
            <person name="Kawashima T."/>
            <person name="Lindquist E."/>
            <person name="Lucas S.M."/>
            <person name="Mead P.E."/>
            <person name="Mitros T."/>
            <person name="Ogino H."/>
            <person name="Ohta Y."/>
            <person name="Poliakov A.V."/>
            <person name="Pollet N."/>
            <person name="Robert J."/>
            <person name="Salamov A."/>
            <person name="Sater A.K."/>
            <person name="Schmutz J."/>
            <person name="Terry A."/>
            <person name="Vize P.D."/>
            <person name="Warren W.C."/>
            <person name="Wells D."/>
            <person name="Wills A."/>
            <person name="Wilson R.K."/>
            <person name="Zimmerman L.B."/>
            <person name="Zorn A.M."/>
            <person name="Grainger R."/>
            <person name="Grammer T."/>
            <person name="Khokha M.K."/>
            <person name="Richardson P.M."/>
            <person name="Rokhsar D.S."/>
        </authorList>
    </citation>
    <scope>NUCLEOTIDE SEQUENCE [LARGE SCALE GENOMIC DNA]</scope>
    <source>
        <strain evidence="1">Nigerian</strain>
    </source>
</reference>
<name>A0A1B8Y8F3_XENTR</name>
<organism evidence="1">
    <name type="scientific">Xenopus tropicalis</name>
    <name type="common">Western clawed frog</name>
    <name type="synonym">Silurana tropicalis</name>
    <dbReference type="NCBI Taxonomy" id="8364"/>
    <lineage>
        <taxon>Eukaryota</taxon>
        <taxon>Metazoa</taxon>
        <taxon>Chordata</taxon>
        <taxon>Craniata</taxon>
        <taxon>Vertebrata</taxon>
        <taxon>Euteleostomi</taxon>
        <taxon>Amphibia</taxon>
        <taxon>Batrachia</taxon>
        <taxon>Anura</taxon>
        <taxon>Pipoidea</taxon>
        <taxon>Pipidae</taxon>
        <taxon>Xenopodinae</taxon>
        <taxon>Xenopus</taxon>
        <taxon>Silurana</taxon>
    </lineage>
</organism>
<accession>A0A1B8Y8F3</accession>